<name>A0A438JRS0_VITVI</name>
<evidence type="ECO:0000313" key="1">
    <source>
        <dbReference type="EMBL" id="RVX11643.1"/>
    </source>
</evidence>
<dbReference type="AlphaFoldDB" id="A0A438JRS0"/>
<reference evidence="1 2" key="1">
    <citation type="journal article" date="2018" name="PLoS Genet.">
        <title>Population sequencing reveals clonal diversity and ancestral inbreeding in the grapevine cultivar Chardonnay.</title>
        <authorList>
            <person name="Roach M.J."/>
            <person name="Johnson D.L."/>
            <person name="Bohlmann J."/>
            <person name="van Vuuren H.J."/>
            <person name="Jones S.J."/>
            <person name="Pretorius I.S."/>
            <person name="Schmidt S.A."/>
            <person name="Borneman A.R."/>
        </authorList>
    </citation>
    <scope>NUCLEOTIDE SEQUENCE [LARGE SCALE GENOMIC DNA]</scope>
    <source>
        <strain evidence="2">cv. Chardonnay</strain>
        <tissue evidence="1">Leaf</tissue>
    </source>
</reference>
<protein>
    <submittedName>
        <fullName evidence="1">Uncharacterized protein</fullName>
    </submittedName>
</protein>
<comment type="caution">
    <text evidence="1">The sequence shown here is derived from an EMBL/GenBank/DDBJ whole genome shotgun (WGS) entry which is preliminary data.</text>
</comment>
<dbReference type="EMBL" id="QGNW01000030">
    <property type="protein sequence ID" value="RVX11643.1"/>
    <property type="molecule type" value="Genomic_DNA"/>
</dbReference>
<gene>
    <name evidence="1" type="ORF">CK203_015763</name>
</gene>
<accession>A0A438JRS0</accession>
<organism evidence="1 2">
    <name type="scientific">Vitis vinifera</name>
    <name type="common">Grape</name>
    <dbReference type="NCBI Taxonomy" id="29760"/>
    <lineage>
        <taxon>Eukaryota</taxon>
        <taxon>Viridiplantae</taxon>
        <taxon>Streptophyta</taxon>
        <taxon>Embryophyta</taxon>
        <taxon>Tracheophyta</taxon>
        <taxon>Spermatophyta</taxon>
        <taxon>Magnoliopsida</taxon>
        <taxon>eudicotyledons</taxon>
        <taxon>Gunneridae</taxon>
        <taxon>Pentapetalae</taxon>
        <taxon>rosids</taxon>
        <taxon>Vitales</taxon>
        <taxon>Vitaceae</taxon>
        <taxon>Viteae</taxon>
        <taxon>Vitis</taxon>
    </lineage>
</organism>
<dbReference type="Proteomes" id="UP000288805">
    <property type="component" value="Unassembled WGS sequence"/>
</dbReference>
<evidence type="ECO:0000313" key="2">
    <source>
        <dbReference type="Proteomes" id="UP000288805"/>
    </source>
</evidence>
<sequence>MFTIKYMEHWNGATLTHSIAEDKMDLYRLRLVVTLVTNATNNARDKVLKACRI</sequence>
<proteinExistence type="predicted"/>